<evidence type="ECO:0000256" key="1">
    <source>
        <dbReference type="SAM" id="MobiDB-lite"/>
    </source>
</evidence>
<feature type="transmembrane region" description="Helical" evidence="2">
    <location>
        <begin position="80"/>
        <end position="101"/>
    </location>
</feature>
<keyword evidence="5" id="KW-1185">Reference proteome</keyword>
<feature type="domain" description="DUF2231" evidence="3">
    <location>
        <begin position="9"/>
        <end position="144"/>
    </location>
</feature>
<protein>
    <submittedName>
        <fullName evidence="4">Membrane protein</fullName>
    </submittedName>
</protein>
<sequence>MQTRIRALGHTVHPMLVVFPLGLFITGTIFDLIHLITDKGTFGQVGFWMISAGIIGAVLAALTGFLDWTSIPSRTRAKRVGRVHGGLNSLMLLLFVIAWLIRVDNPSRAAGGGTFALEVVGVVIGGAAAWLGGELVDRLGIGVHDGANPNAPSSLTGRDAGAVGQTGRRPRASRA</sequence>
<proteinExistence type="predicted"/>
<dbReference type="InterPro" id="IPR019251">
    <property type="entry name" value="DUF2231_TM"/>
</dbReference>
<dbReference type="RefSeq" id="WP_173037213.1">
    <property type="nucleotide sequence ID" value="NZ_AP022870.1"/>
</dbReference>
<evidence type="ECO:0000313" key="4">
    <source>
        <dbReference type="EMBL" id="BCB77436.1"/>
    </source>
</evidence>
<dbReference type="Proteomes" id="UP000502508">
    <property type="component" value="Chromosome"/>
</dbReference>
<feature type="transmembrane region" description="Helical" evidence="2">
    <location>
        <begin position="113"/>
        <end position="131"/>
    </location>
</feature>
<keyword evidence="2" id="KW-0812">Transmembrane</keyword>
<dbReference type="AlphaFoldDB" id="A0A6F8XUC9"/>
<name>A0A6F8XUC9_9ACTN</name>
<evidence type="ECO:0000313" key="5">
    <source>
        <dbReference type="Proteomes" id="UP000502508"/>
    </source>
</evidence>
<dbReference type="KEGG" id="pfla:Pflav_038460"/>
<feature type="transmembrane region" description="Helical" evidence="2">
    <location>
        <begin position="12"/>
        <end position="33"/>
    </location>
</feature>
<evidence type="ECO:0000256" key="2">
    <source>
        <dbReference type="SAM" id="Phobius"/>
    </source>
</evidence>
<accession>A0A6F8XUC9</accession>
<evidence type="ECO:0000259" key="3">
    <source>
        <dbReference type="Pfam" id="PF09990"/>
    </source>
</evidence>
<dbReference type="EMBL" id="AP022870">
    <property type="protein sequence ID" value="BCB77436.1"/>
    <property type="molecule type" value="Genomic_DNA"/>
</dbReference>
<gene>
    <name evidence="4" type="ORF">Pflav_038460</name>
</gene>
<keyword evidence="2" id="KW-0472">Membrane</keyword>
<dbReference type="Pfam" id="PF09990">
    <property type="entry name" value="DUF2231"/>
    <property type="match status" value="1"/>
</dbReference>
<keyword evidence="2" id="KW-1133">Transmembrane helix</keyword>
<reference evidence="4 5" key="1">
    <citation type="submission" date="2020-03" db="EMBL/GenBank/DDBJ databases">
        <title>Whole genome shotgun sequence of Phytohabitans flavus NBRC 107702.</title>
        <authorList>
            <person name="Komaki H."/>
            <person name="Tamura T."/>
        </authorList>
    </citation>
    <scope>NUCLEOTIDE SEQUENCE [LARGE SCALE GENOMIC DNA]</scope>
    <source>
        <strain evidence="4 5">NBRC 107702</strain>
    </source>
</reference>
<feature type="transmembrane region" description="Helical" evidence="2">
    <location>
        <begin position="45"/>
        <end position="68"/>
    </location>
</feature>
<organism evidence="4 5">
    <name type="scientific">Phytohabitans flavus</name>
    <dbReference type="NCBI Taxonomy" id="1076124"/>
    <lineage>
        <taxon>Bacteria</taxon>
        <taxon>Bacillati</taxon>
        <taxon>Actinomycetota</taxon>
        <taxon>Actinomycetes</taxon>
        <taxon>Micromonosporales</taxon>
        <taxon>Micromonosporaceae</taxon>
    </lineage>
</organism>
<reference evidence="4 5" key="2">
    <citation type="submission" date="2020-03" db="EMBL/GenBank/DDBJ databases">
        <authorList>
            <person name="Ichikawa N."/>
            <person name="Kimura A."/>
            <person name="Kitahashi Y."/>
            <person name="Uohara A."/>
        </authorList>
    </citation>
    <scope>NUCLEOTIDE SEQUENCE [LARGE SCALE GENOMIC DNA]</scope>
    <source>
        <strain evidence="4 5">NBRC 107702</strain>
    </source>
</reference>
<feature type="region of interest" description="Disordered" evidence="1">
    <location>
        <begin position="150"/>
        <end position="175"/>
    </location>
</feature>